<evidence type="ECO:0000313" key="3">
    <source>
        <dbReference type="EMBL" id="RDU94519.1"/>
    </source>
</evidence>
<dbReference type="GO" id="GO:0051287">
    <property type="term" value="F:NAD binding"/>
    <property type="evidence" value="ECO:0007669"/>
    <property type="project" value="InterPro"/>
</dbReference>
<dbReference type="SUPFAM" id="SSF53659">
    <property type="entry name" value="Isocitrate/Isopropylmalate dehydrogenase-like"/>
    <property type="match status" value="1"/>
</dbReference>
<dbReference type="Pfam" id="PF01515">
    <property type="entry name" value="PTA_PTB"/>
    <property type="match status" value="1"/>
</dbReference>
<feature type="non-terminal residue" evidence="3">
    <location>
        <position position="406"/>
    </location>
</feature>
<dbReference type="InterPro" id="IPR051674">
    <property type="entry name" value="Malate_Decarboxylase"/>
</dbReference>
<dbReference type="RefSeq" id="WP_281272703.1">
    <property type="nucleotide sequence ID" value="NZ_QRGA01000045.1"/>
</dbReference>
<keyword evidence="1" id="KW-0560">Oxidoreductase</keyword>
<protein>
    <submittedName>
        <fullName evidence="3">NADP-dependent malic enzyme</fullName>
    </submittedName>
</protein>
<accession>A0A3D8JN34</accession>
<dbReference type="AlphaFoldDB" id="A0A3D8JN34"/>
<dbReference type="FunFam" id="3.40.50.720:FF:000095">
    <property type="entry name" value="NADP-dependent malic enzyme"/>
    <property type="match status" value="1"/>
</dbReference>
<dbReference type="InterPro" id="IPR012302">
    <property type="entry name" value="Malic_NAD-bd"/>
</dbReference>
<dbReference type="InterPro" id="IPR036291">
    <property type="entry name" value="NAD(P)-bd_dom_sf"/>
</dbReference>
<dbReference type="InterPro" id="IPR042113">
    <property type="entry name" value="P_AcTrfase_dom1"/>
</dbReference>
<dbReference type="PANTHER" id="PTHR43237">
    <property type="entry name" value="NADP-DEPENDENT MALIC ENZYME"/>
    <property type="match status" value="1"/>
</dbReference>
<dbReference type="GO" id="GO:0016491">
    <property type="term" value="F:oxidoreductase activity"/>
    <property type="evidence" value="ECO:0007669"/>
    <property type="project" value="UniProtKB-KW"/>
</dbReference>
<feature type="domain" description="Malic enzyme NAD-binding" evidence="2">
    <location>
        <begin position="1"/>
        <end position="171"/>
    </location>
</feature>
<proteinExistence type="predicted"/>
<dbReference type="SUPFAM" id="SSF51735">
    <property type="entry name" value="NAD(P)-binding Rossmann-fold domains"/>
    <property type="match status" value="1"/>
</dbReference>
<dbReference type="InterPro" id="IPR002505">
    <property type="entry name" value="PTA_PTB"/>
</dbReference>
<evidence type="ECO:0000259" key="2">
    <source>
        <dbReference type="SMART" id="SM00919"/>
    </source>
</evidence>
<dbReference type="Gene3D" id="3.40.50.10950">
    <property type="match status" value="1"/>
</dbReference>
<sequence length="406" mass="44879">AELMDPDKERFARETSARTLAEVMEGADIFLGLSAGGVLKPEMVKNMAAKPLILALANPTPEILPEVALEVRPDAVLATGRTDYPNQVNNVLCFPFIFRGALDAGATTVTREMEIAAVNAIAELARQEQSDIVATAYGIQDLSFGPAYLIPKPFDPRLIVKIAPAVAQAAMDSGVATRPIEDMDAYKQHLQQFVYHSGTTMKPIFQQARSVEPGKKRIVFAEGEEERVLRAVQIVVDEKLATPILIGRPGVIEHRIERYGLRLTPGVDYTVVNTDHDERYREFWQEYYHLMARKGISQQLAKVEMRRRTTLIGSMLVNKGEADGMICGTISTPHRHLHFINQVIGKREGCTVFGAMNGLVLPGRQIFLVDTHVNVDPTPAELAEITIMAAEEVRRFGIEPKVALVS</sequence>
<evidence type="ECO:0000256" key="1">
    <source>
        <dbReference type="ARBA" id="ARBA00023002"/>
    </source>
</evidence>
<dbReference type="EMBL" id="QRGA01000045">
    <property type="protein sequence ID" value="RDU94519.1"/>
    <property type="molecule type" value="Genomic_DNA"/>
</dbReference>
<comment type="caution">
    <text evidence="3">The sequence shown here is derived from an EMBL/GenBank/DDBJ whole genome shotgun (WGS) entry which is preliminary data.</text>
</comment>
<reference evidence="3 4" key="1">
    <citation type="submission" date="2018-08" db="EMBL/GenBank/DDBJ databases">
        <title>Paraburkholderia sp. DHOM06 isolated from forest soil.</title>
        <authorList>
            <person name="Gao Z.-H."/>
            <person name="Qiu L.-H."/>
        </authorList>
    </citation>
    <scope>NUCLEOTIDE SEQUENCE [LARGE SCALE GENOMIC DNA]</scope>
    <source>
        <strain evidence="3 4">DHOM06</strain>
    </source>
</reference>
<dbReference type="InterPro" id="IPR042112">
    <property type="entry name" value="P_AcTrfase_dom2"/>
</dbReference>
<dbReference type="GO" id="GO:0016746">
    <property type="term" value="F:acyltransferase activity"/>
    <property type="evidence" value="ECO:0007669"/>
    <property type="project" value="InterPro"/>
</dbReference>
<dbReference type="Gene3D" id="3.40.50.10750">
    <property type="entry name" value="Isocitrate/Isopropylmalate dehydrogenase-like"/>
    <property type="match status" value="1"/>
</dbReference>
<feature type="non-terminal residue" evidence="3">
    <location>
        <position position="1"/>
    </location>
</feature>
<dbReference type="Proteomes" id="UP000256838">
    <property type="component" value="Unassembled WGS sequence"/>
</dbReference>
<evidence type="ECO:0000313" key="4">
    <source>
        <dbReference type="Proteomes" id="UP000256838"/>
    </source>
</evidence>
<dbReference type="SMART" id="SM00919">
    <property type="entry name" value="Malic_M"/>
    <property type="match status" value="1"/>
</dbReference>
<keyword evidence="4" id="KW-1185">Reference proteome</keyword>
<dbReference type="Gene3D" id="3.40.50.720">
    <property type="entry name" value="NAD(P)-binding Rossmann-like Domain"/>
    <property type="match status" value="1"/>
</dbReference>
<name>A0A3D8JN34_9BURK</name>
<dbReference type="Pfam" id="PF03949">
    <property type="entry name" value="Malic_M"/>
    <property type="match status" value="1"/>
</dbReference>
<gene>
    <name evidence="3" type="ORF">DWV00_33565</name>
</gene>
<dbReference type="PANTHER" id="PTHR43237:SF4">
    <property type="entry name" value="NADP-DEPENDENT MALIC ENZYME"/>
    <property type="match status" value="1"/>
</dbReference>
<organism evidence="3 4">
    <name type="scientific">Trinickia dinghuensis</name>
    <dbReference type="NCBI Taxonomy" id="2291023"/>
    <lineage>
        <taxon>Bacteria</taxon>
        <taxon>Pseudomonadati</taxon>
        <taxon>Pseudomonadota</taxon>
        <taxon>Betaproteobacteria</taxon>
        <taxon>Burkholderiales</taxon>
        <taxon>Burkholderiaceae</taxon>
        <taxon>Trinickia</taxon>
    </lineage>
</organism>